<dbReference type="Gene3D" id="3.30.70.330">
    <property type="match status" value="2"/>
</dbReference>
<dbReference type="AlphaFoldDB" id="A0A9P7VC96"/>
<keyword evidence="2 4" id="KW-0694">RNA-binding</keyword>
<dbReference type="PROSITE" id="PS50102">
    <property type="entry name" value="RRM"/>
    <property type="match status" value="2"/>
</dbReference>
<dbReference type="Pfam" id="PF00076">
    <property type="entry name" value="RRM_1"/>
    <property type="match status" value="2"/>
</dbReference>
<gene>
    <name evidence="7" type="ORF">KQ657_003743</name>
</gene>
<feature type="domain" description="RRM" evidence="6">
    <location>
        <begin position="13"/>
        <end position="98"/>
    </location>
</feature>
<dbReference type="PANTHER" id="PTHR48039">
    <property type="entry name" value="RNA-BINDING MOTIF PROTEIN 14B"/>
    <property type="match status" value="1"/>
</dbReference>
<dbReference type="PANTHER" id="PTHR48039:SF1">
    <property type="entry name" value="RNA BINDING MOTIF PROTEIN 14 ISOFORM X1"/>
    <property type="match status" value="1"/>
</dbReference>
<feature type="compositionally biased region" description="Basic and acidic residues" evidence="5">
    <location>
        <begin position="118"/>
        <end position="145"/>
    </location>
</feature>
<dbReference type="InterPro" id="IPR051945">
    <property type="entry name" value="RRM_MRD1_RNA_proc_ribogen"/>
</dbReference>
<dbReference type="InterPro" id="IPR012677">
    <property type="entry name" value="Nucleotide-bd_a/b_plait_sf"/>
</dbReference>
<feature type="region of interest" description="Disordered" evidence="5">
    <location>
        <begin position="116"/>
        <end position="189"/>
    </location>
</feature>
<evidence type="ECO:0000256" key="3">
    <source>
        <dbReference type="ARBA" id="ARBA00023242"/>
    </source>
</evidence>
<comment type="caution">
    <text evidence="7">The sequence shown here is derived from an EMBL/GenBank/DDBJ whole genome shotgun (WGS) entry which is preliminary data.</text>
</comment>
<evidence type="ECO:0000256" key="4">
    <source>
        <dbReference type="PROSITE-ProRule" id="PRU00176"/>
    </source>
</evidence>
<dbReference type="GO" id="GO:0005730">
    <property type="term" value="C:nucleolus"/>
    <property type="evidence" value="ECO:0007669"/>
    <property type="project" value="TreeGrafter"/>
</dbReference>
<comment type="subcellular location">
    <subcellularLocation>
        <location evidence="1">Nucleus</location>
    </subcellularLocation>
</comment>
<accession>A0A9P7VC96</accession>
<evidence type="ECO:0000256" key="5">
    <source>
        <dbReference type="SAM" id="MobiDB-lite"/>
    </source>
</evidence>
<evidence type="ECO:0000313" key="8">
    <source>
        <dbReference type="Proteomes" id="UP000790833"/>
    </source>
</evidence>
<feature type="region of interest" description="Disordered" evidence="5">
    <location>
        <begin position="277"/>
        <end position="305"/>
    </location>
</feature>
<keyword evidence="3" id="KW-0539">Nucleus</keyword>
<feature type="domain" description="RRM" evidence="6">
    <location>
        <begin position="188"/>
        <end position="276"/>
    </location>
</feature>
<evidence type="ECO:0000259" key="6">
    <source>
        <dbReference type="PROSITE" id="PS50102"/>
    </source>
</evidence>
<dbReference type="GO" id="GO:0003729">
    <property type="term" value="F:mRNA binding"/>
    <property type="evidence" value="ECO:0007669"/>
    <property type="project" value="TreeGrafter"/>
</dbReference>
<dbReference type="InterPro" id="IPR035979">
    <property type="entry name" value="RBD_domain_sf"/>
</dbReference>
<organism evidence="7 8">
    <name type="scientific">Scheffersomyces spartinae</name>
    <dbReference type="NCBI Taxonomy" id="45513"/>
    <lineage>
        <taxon>Eukaryota</taxon>
        <taxon>Fungi</taxon>
        <taxon>Dikarya</taxon>
        <taxon>Ascomycota</taxon>
        <taxon>Saccharomycotina</taxon>
        <taxon>Pichiomycetes</taxon>
        <taxon>Debaryomycetaceae</taxon>
        <taxon>Scheffersomyces</taxon>
    </lineage>
</organism>
<name>A0A9P7VC96_9ASCO</name>
<evidence type="ECO:0000313" key="7">
    <source>
        <dbReference type="EMBL" id="KAG7195217.1"/>
    </source>
</evidence>
<evidence type="ECO:0000256" key="2">
    <source>
        <dbReference type="ARBA" id="ARBA00022884"/>
    </source>
</evidence>
<dbReference type="GeneID" id="66117117"/>
<dbReference type="RefSeq" id="XP_043050764.1">
    <property type="nucleotide sequence ID" value="XM_043194440.1"/>
</dbReference>
<dbReference type="SMART" id="SM00360">
    <property type="entry name" value="RRM"/>
    <property type="match status" value="2"/>
</dbReference>
<reference evidence="7" key="1">
    <citation type="submission" date="2021-03" db="EMBL/GenBank/DDBJ databases">
        <authorList>
            <person name="Palmer J.M."/>
        </authorList>
    </citation>
    <scope>NUCLEOTIDE SEQUENCE</scope>
    <source>
        <strain evidence="7">ARV_011</strain>
    </source>
</reference>
<dbReference type="CDD" id="cd00590">
    <property type="entry name" value="RRM_SF"/>
    <property type="match status" value="1"/>
</dbReference>
<sequence length="305" mass="34723">MTSQENKRVVIQNRIYIGNVNYKVTEDELRDFFEGYKVTEVDIPFKEITRGADKIPYKKRLGFAFVQFEDDAEADRAIAEYSGKLFKHRVLYMKKAVPPPTEEEKQKKNEAYWAKQAKQKEANKAAKEASAEAKTQLKTEDDGTSKKTITKKTPTPKKKQGEKPSKSNATDNGEREKNTPPEGTPSKDTVFITNLNYRVTTKDLTHLFKELDFVWIHIPKQRVPHSSLNKRRFRAPWNKGIAFVKLADEESQKKAIAELNGHILNGRPIVVDIAVDTRASEDRNTPNPDSTLEMKESPAEASVEA</sequence>
<dbReference type="SUPFAM" id="SSF54928">
    <property type="entry name" value="RNA-binding domain, RBD"/>
    <property type="match status" value="2"/>
</dbReference>
<keyword evidence="8" id="KW-1185">Reference proteome</keyword>
<dbReference type="EMBL" id="JAHMUF010000004">
    <property type="protein sequence ID" value="KAG7195217.1"/>
    <property type="molecule type" value="Genomic_DNA"/>
</dbReference>
<protein>
    <recommendedName>
        <fullName evidence="6">RRM domain-containing protein</fullName>
    </recommendedName>
</protein>
<proteinExistence type="predicted"/>
<dbReference type="OrthoDB" id="439808at2759"/>
<dbReference type="InterPro" id="IPR000504">
    <property type="entry name" value="RRM_dom"/>
</dbReference>
<evidence type="ECO:0000256" key="1">
    <source>
        <dbReference type="ARBA" id="ARBA00004123"/>
    </source>
</evidence>
<dbReference type="Proteomes" id="UP000790833">
    <property type="component" value="Unassembled WGS sequence"/>
</dbReference>
<feature type="compositionally biased region" description="Basic residues" evidence="5">
    <location>
        <begin position="148"/>
        <end position="158"/>
    </location>
</feature>